<keyword evidence="2" id="KW-1185">Reference proteome</keyword>
<evidence type="ECO:0000313" key="2">
    <source>
        <dbReference type="Proteomes" id="UP000032266"/>
    </source>
</evidence>
<protein>
    <recommendedName>
        <fullName evidence="3">HEPN domain-containing protein</fullName>
    </recommendedName>
</protein>
<sequence length="44" mass="5310">MQRAYIDARYSEHFEMTEEELNYLESEVVKLKTLVETVCLRQLT</sequence>
<dbReference type="EMBL" id="CP007142">
    <property type="protein sequence ID" value="AJQ95792.1"/>
    <property type="molecule type" value="Genomic_DNA"/>
</dbReference>
<dbReference type="Proteomes" id="UP000032266">
    <property type="component" value="Chromosome"/>
</dbReference>
<dbReference type="RefSeq" id="WP_281176269.1">
    <property type="nucleotide sequence ID" value="NZ_CP007142.1"/>
</dbReference>
<evidence type="ECO:0000313" key="1">
    <source>
        <dbReference type="EMBL" id="AJQ95792.1"/>
    </source>
</evidence>
<dbReference type="KEGG" id="gsn:YC6258_03756"/>
<organism evidence="1 2">
    <name type="scientific">Gynuella sunshinyii YC6258</name>
    <dbReference type="NCBI Taxonomy" id="1445510"/>
    <lineage>
        <taxon>Bacteria</taxon>
        <taxon>Pseudomonadati</taxon>
        <taxon>Pseudomonadota</taxon>
        <taxon>Gammaproteobacteria</taxon>
        <taxon>Oceanospirillales</taxon>
        <taxon>Saccharospirillaceae</taxon>
        <taxon>Gynuella</taxon>
    </lineage>
</organism>
<proteinExistence type="predicted"/>
<dbReference type="AlphaFoldDB" id="A0A0C5VM65"/>
<dbReference type="Gene3D" id="1.20.120.330">
    <property type="entry name" value="Nucleotidyltransferases domain 2"/>
    <property type="match status" value="1"/>
</dbReference>
<gene>
    <name evidence="1" type="ORF">YC6258_03756</name>
</gene>
<evidence type="ECO:0008006" key="3">
    <source>
        <dbReference type="Google" id="ProtNLM"/>
    </source>
</evidence>
<name>A0A0C5VM65_9GAMM</name>
<accession>A0A0C5VM65</accession>
<reference evidence="1 2" key="1">
    <citation type="submission" date="2014-01" db="EMBL/GenBank/DDBJ databases">
        <title>Full genme sequencing of cellulolytic bacterium Gynuella sunshinyii YC6258T gen. nov., sp. nov.</title>
        <authorList>
            <person name="Khan H."/>
            <person name="Chung E.J."/>
            <person name="Chung Y.R."/>
        </authorList>
    </citation>
    <scope>NUCLEOTIDE SEQUENCE [LARGE SCALE GENOMIC DNA]</scope>
    <source>
        <strain evidence="1 2">YC6258</strain>
    </source>
</reference>
<dbReference type="HOGENOM" id="CLU_3216899_0_0_6"/>